<evidence type="ECO:0000256" key="8">
    <source>
        <dbReference type="SAM" id="Phobius"/>
    </source>
</evidence>
<dbReference type="PANTHER" id="PTHR30106">
    <property type="entry name" value="INNER MEMBRANE PROTEIN YEIH-RELATED"/>
    <property type="match status" value="1"/>
</dbReference>
<feature type="transmembrane region" description="Helical" evidence="8">
    <location>
        <begin position="141"/>
        <end position="163"/>
    </location>
</feature>
<evidence type="ECO:0000256" key="2">
    <source>
        <dbReference type="ARBA" id="ARBA00007977"/>
    </source>
</evidence>
<comment type="caution">
    <text evidence="9">The sequence shown here is derived from an EMBL/GenBank/DDBJ whole genome shotgun (WGS) entry which is preliminary data.</text>
</comment>
<dbReference type="InterPro" id="IPR018383">
    <property type="entry name" value="UPF0324_pro"/>
</dbReference>
<accession>A0ABP8R0H7</accession>
<evidence type="ECO:0000313" key="10">
    <source>
        <dbReference type="Proteomes" id="UP001500503"/>
    </source>
</evidence>
<comment type="subcellular location">
    <subcellularLocation>
        <location evidence="1">Cell membrane</location>
        <topology evidence="1">Multi-pass membrane protein</topology>
    </subcellularLocation>
</comment>
<feature type="compositionally biased region" description="Polar residues" evidence="7">
    <location>
        <begin position="1"/>
        <end position="11"/>
    </location>
</feature>
<evidence type="ECO:0000256" key="7">
    <source>
        <dbReference type="SAM" id="MobiDB-lite"/>
    </source>
</evidence>
<reference evidence="10" key="1">
    <citation type="journal article" date="2019" name="Int. J. Syst. Evol. Microbiol.">
        <title>The Global Catalogue of Microorganisms (GCM) 10K type strain sequencing project: providing services to taxonomists for standard genome sequencing and annotation.</title>
        <authorList>
            <consortium name="The Broad Institute Genomics Platform"/>
            <consortium name="The Broad Institute Genome Sequencing Center for Infectious Disease"/>
            <person name="Wu L."/>
            <person name="Ma J."/>
        </authorList>
    </citation>
    <scope>NUCLEOTIDE SEQUENCE [LARGE SCALE GENOMIC DNA]</scope>
    <source>
        <strain evidence="10">JCM 17933</strain>
    </source>
</reference>
<feature type="transmembrane region" description="Helical" evidence="8">
    <location>
        <begin position="277"/>
        <end position="293"/>
    </location>
</feature>
<dbReference type="PANTHER" id="PTHR30106:SF2">
    <property type="entry name" value="UPF0324 INNER MEMBRANE PROTEIN YEIH"/>
    <property type="match status" value="1"/>
</dbReference>
<keyword evidence="4 8" id="KW-0812">Transmembrane</keyword>
<evidence type="ECO:0000256" key="6">
    <source>
        <dbReference type="ARBA" id="ARBA00023136"/>
    </source>
</evidence>
<dbReference type="Pfam" id="PF03601">
    <property type="entry name" value="Cons_hypoth698"/>
    <property type="match status" value="1"/>
</dbReference>
<keyword evidence="3" id="KW-1003">Cell membrane</keyword>
<keyword evidence="5 8" id="KW-1133">Transmembrane helix</keyword>
<protein>
    <submittedName>
        <fullName evidence="9">Sulfate exporter family transporter</fullName>
    </submittedName>
</protein>
<proteinExistence type="inferred from homology"/>
<feature type="transmembrane region" description="Helical" evidence="8">
    <location>
        <begin position="56"/>
        <end position="75"/>
    </location>
</feature>
<feature type="transmembrane region" description="Helical" evidence="8">
    <location>
        <begin position="313"/>
        <end position="332"/>
    </location>
</feature>
<gene>
    <name evidence="9" type="ORF">GCM10023191_083960</name>
</gene>
<comment type="similarity">
    <text evidence="2">Belongs to the UPF0324 family.</text>
</comment>
<feature type="transmembrane region" description="Helical" evidence="8">
    <location>
        <begin position="29"/>
        <end position="50"/>
    </location>
</feature>
<feature type="transmembrane region" description="Helical" evidence="8">
    <location>
        <begin position="339"/>
        <end position="359"/>
    </location>
</feature>
<feature type="region of interest" description="Disordered" evidence="7">
    <location>
        <begin position="1"/>
        <end position="23"/>
    </location>
</feature>
<organism evidence="9 10">
    <name type="scientific">Actinoallomurus oryzae</name>
    <dbReference type="NCBI Taxonomy" id="502180"/>
    <lineage>
        <taxon>Bacteria</taxon>
        <taxon>Bacillati</taxon>
        <taxon>Actinomycetota</taxon>
        <taxon>Actinomycetes</taxon>
        <taxon>Streptosporangiales</taxon>
        <taxon>Thermomonosporaceae</taxon>
        <taxon>Actinoallomurus</taxon>
    </lineage>
</organism>
<feature type="transmembrane region" description="Helical" evidence="8">
    <location>
        <begin position="107"/>
        <end position="129"/>
    </location>
</feature>
<name>A0ABP8R0H7_9ACTN</name>
<keyword evidence="6 8" id="KW-0472">Membrane</keyword>
<dbReference type="EMBL" id="BAABHF010000049">
    <property type="protein sequence ID" value="GAA4514850.1"/>
    <property type="molecule type" value="Genomic_DNA"/>
</dbReference>
<evidence type="ECO:0000256" key="3">
    <source>
        <dbReference type="ARBA" id="ARBA00022475"/>
    </source>
</evidence>
<evidence type="ECO:0000256" key="5">
    <source>
        <dbReference type="ARBA" id="ARBA00022989"/>
    </source>
</evidence>
<sequence>MLKIMTTSTTRPHAHRTSPATGSRRVRNVAPGLAVSAVAVVVAWCVHRLAGPVPMLTAALLLGIVAVNTGVLPDATRAGTRFAARTLMRAGVVLLGLQVSLSDIAGLGWQTIAMTVAVLLATLLGTPWLGRLMGLSHRLSLLVAAGCAICGASAVAAVDGVLGARDDRKTGDRTDDGEREGDAATAVAVVMLCGTLAIAVMPVLGHLLGLSAYDEGRWAGASVHDVGQVVATATALGPAAVVPAITVKLVRVAMLAPVTTVIGLRARRGAASGTRRPAVLPVFLIAFVAMVLIRSTGKVPADLLNDVSVVKDLLFAAALFGLGTAVRVRLLVRTGHRALLLGLTSWVLIAGVSYAGVLLTR</sequence>
<evidence type="ECO:0000313" key="9">
    <source>
        <dbReference type="EMBL" id="GAA4514850.1"/>
    </source>
</evidence>
<dbReference type="Proteomes" id="UP001500503">
    <property type="component" value="Unassembled WGS sequence"/>
</dbReference>
<evidence type="ECO:0000256" key="1">
    <source>
        <dbReference type="ARBA" id="ARBA00004651"/>
    </source>
</evidence>
<feature type="transmembrane region" description="Helical" evidence="8">
    <location>
        <begin position="183"/>
        <end position="208"/>
    </location>
</feature>
<evidence type="ECO:0000256" key="4">
    <source>
        <dbReference type="ARBA" id="ARBA00022692"/>
    </source>
</evidence>
<keyword evidence="10" id="KW-1185">Reference proteome</keyword>